<proteinExistence type="inferred from homology"/>
<dbReference type="InterPro" id="IPR024078">
    <property type="entry name" value="LmbE-like_dom_sf"/>
</dbReference>
<evidence type="ECO:0000313" key="13">
    <source>
        <dbReference type="EMBL" id="TMJ07210.1"/>
    </source>
</evidence>
<dbReference type="InterPro" id="IPR003737">
    <property type="entry name" value="GlcNAc_PI_deacetylase-related"/>
</dbReference>
<dbReference type="SUPFAM" id="SSF102588">
    <property type="entry name" value="LmbE-like"/>
    <property type="match status" value="1"/>
</dbReference>
<evidence type="ECO:0000256" key="1">
    <source>
        <dbReference type="ARBA" id="ARBA00001946"/>
    </source>
</evidence>
<keyword evidence="5" id="KW-0460">Magnesium</keyword>
<dbReference type="EMBL" id="VBAJ01000190">
    <property type="protein sequence ID" value="TMJ07210.1"/>
    <property type="molecule type" value="Genomic_DNA"/>
</dbReference>
<dbReference type="Proteomes" id="UP000315217">
    <property type="component" value="Unassembled WGS sequence"/>
</dbReference>
<dbReference type="Pfam" id="PF00535">
    <property type="entry name" value="Glycos_transf_2"/>
    <property type="match status" value="1"/>
</dbReference>
<protein>
    <recommendedName>
        <fullName evidence="7">Glucosyl-3-phosphoglycerate synthase</fullName>
        <ecNumber evidence="6">2.4.1.266</ecNumber>
    </recommendedName>
</protein>
<feature type="domain" description="Glycosyltransferase 2-like" evidence="12">
    <location>
        <begin position="33"/>
        <end position="143"/>
    </location>
</feature>
<evidence type="ECO:0000256" key="10">
    <source>
        <dbReference type="SAM" id="MobiDB-lite"/>
    </source>
</evidence>
<comment type="catalytic activity">
    <reaction evidence="8">
        <text>(2R)-3-phosphoglycerate + UDP-alpha-D-glucose = (2R)-2-O-(alpha-D-glucopyranosyl)-3-phospho-glycerate + UDP + H(+)</text>
        <dbReference type="Rhea" id="RHEA:31319"/>
        <dbReference type="ChEBI" id="CHEBI:15378"/>
        <dbReference type="ChEBI" id="CHEBI:58223"/>
        <dbReference type="ChEBI" id="CHEBI:58272"/>
        <dbReference type="ChEBI" id="CHEBI:58885"/>
        <dbReference type="ChEBI" id="CHEBI:62600"/>
        <dbReference type="EC" id="2.4.1.266"/>
    </reaction>
    <physiologicalReaction direction="left-to-right" evidence="8">
        <dbReference type="Rhea" id="RHEA:31320"/>
    </physiologicalReaction>
</comment>
<feature type="region of interest" description="Disordered" evidence="10">
    <location>
        <begin position="1"/>
        <end position="22"/>
    </location>
</feature>
<dbReference type="PANTHER" id="PTHR48090:SF10">
    <property type="entry name" value="GLUCOSYL-3-PHOSPHOGLYCERATE SYNTHASE"/>
    <property type="match status" value="1"/>
</dbReference>
<keyword evidence="3" id="KW-0328">Glycosyltransferase</keyword>
<evidence type="ECO:0000313" key="16">
    <source>
        <dbReference type="Proteomes" id="UP000318661"/>
    </source>
</evidence>
<feature type="transmembrane region" description="Helical" evidence="11">
    <location>
        <begin position="253"/>
        <end position="271"/>
    </location>
</feature>
<dbReference type="EC" id="2.4.1.266" evidence="6"/>
<evidence type="ECO:0000256" key="2">
    <source>
        <dbReference type="ARBA" id="ARBA00006739"/>
    </source>
</evidence>
<dbReference type="Proteomes" id="UP000318661">
    <property type="component" value="Unassembled WGS sequence"/>
</dbReference>
<evidence type="ECO:0000256" key="9">
    <source>
        <dbReference type="ARBA" id="ARBA00048997"/>
    </source>
</evidence>
<evidence type="ECO:0000256" key="11">
    <source>
        <dbReference type="SAM" id="Phobius"/>
    </source>
</evidence>
<name>A0A537LGS1_9BACT</name>
<comment type="catalytic activity">
    <reaction evidence="9">
        <text>an NDP-alpha-D-glucose + (2R)-3-phosphoglycerate = (2R)-2-O-(alpha-D-glucopyranosyl)-3-phospho-glycerate + a ribonucleoside 5'-diphosphate + H(+)</text>
        <dbReference type="Rhea" id="RHEA:47244"/>
        <dbReference type="ChEBI" id="CHEBI:15378"/>
        <dbReference type="ChEBI" id="CHEBI:57930"/>
        <dbReference type="ChEBI" id="CHEBI:58272"/>
        <dbReference type="ChEBI" id="CHEBI:62600"/>
        <dbReference type="ChEBI" id="CHEBI:76533"/>
        <dbReference type="EC" id="2.4.1.266"/>
    </reaction>
    <physiologicalReaction direction="left-to-right" evidence="9">
        <dbReference type="Rhea" id="RHEA:47245"/>
    </physiologicalReaction>
</comment>
<dbReference type="Gene3D" id="3.90.550.10">
    <property type="entry name" value="Spore Coat Polysaccharide Biosynthesis Protein SpsA, Chain A"/>
    <property type="match status" value="1"/>
</dbReference>
<dbReference type="InterPro" id="IPR001173">
    <property type="entry name" value="Glyco_trans_2-like"/>
</dbReference>
<dbReference type="Pfam" id="PF02585">
    <property type="entry name" value="PIG-L"/>
    <property type="match status" value="1"/>
</dbReference>
<evidence type="ECO:0000313" key="15">
    <source>
        <dbReference type="Proteomes" id="UP000315217"/>
    </source>
</evidence>
<dbReference type="Gene3D" id="3.40.50.10320">
    <property type="entry name" value="LmbE-like"/>
    <property type="match status" value="1"/>
</dbReference>
<dbReference type="CDD" id="cd04179">
    <property type="entry name" value="DPM_DPG-synthase_like"/>
    <property type="match status" value="1"/>
</dbReference>
<evidence type="ECO:0000256" key="4">
    <source>
        <dbReference type="ARBA" id="ARBA00022679"/>
    </source>
</evidence>
<keyword evidence="4 13" id="KW-0808">Transferase</keyword>
<evidence type="ECO:0000313" key="14">
    <source>
        <dbReference type="EMBL" id="TMJ12773.1"/>
    </source>
</evidence>
<comment type="caution">
    <text evidence="13">The sequence shown here is derived from an EMBL/GenBank/DDBJ whole genome shotgun (WGS) entry which is preliminary data.</text>
</comment>
<dbReference type="SUPFAM" id="SSF53448">
    <property type="entry name" value="Nucleotide-diphospho-sugar transferases"/>
    <property type="match status" value="1"/>
</dbReference>
<reference evidence="15 16" key="1">
    <citation type="journal article" date="2019" name="Nat. Microbiol.">
        <title>Mediterranean grassland soil C-N compound turnover is dependent on rainfall and depth, and is mediated by genomically divergent microorganisms.</title>
        <authorList>
            <person name="Diamond S."/>
            <person name="Andeer P.F."/>
            <person name="Li Z."/>
            <person name="Crits-Christoph A."/>
            <person name="Burstein D."/>
            <person name="Anantharaman K."/>
            <person name="Lane K.R."/>
            <person name="Thomas B.C."/>
            <person name="Pan C."/>
            <person name="Northen T.R."/>
            <person name="Banfield J.F."/>
        </authorList>
    </citation>
    <scope>NUCLEOTIDE SEQUENCE [LARGE SCALE GENOMIC DNA]</scope>
    <source>
        <strain evidence="14">NP_1</strain>
        <strain evidence="13">NP_2</strain>
    </source>
</reference>
<dbReference type="EMBL" id="VBAI01000015">
    <property type="protein sequence ID" value="TMJ12773.1"/>
    <property type="molecule type" value="Genomic_DNA"/>
</dbReference>
<accession>A0A537LGS1</accession>
<gene>
    <name evidence="14" type="ORF">E6G98_02195</name>
    <name evidence="13" type="ORF">E6G99_07410</name>
</gene>
<dbReference type="PANTHER" id="PTHR48090">
    <property type="entry name" value="UNDECAPRENYL-PHOSPHATE 4-DEOXY-4-FORMAMIDO-L-ARABINOSE TRANSFERASE-RELATED"/>
    <property type="match status" value="1"/>
</dbReference>
<evidence type="ECO:0000256" key="5">
    <source>
        <dbReference type="ARBA" id="ARBA00022842"/>
    </source>
</evidence>
<dbReference type="AlphaFoldDB" id="A0A537LGS1"/>
<evidence type="ECO:0000256" key="7">
    <source>
        <dbReference type="ARBA" id="ARBA00040894"/>
    </source>
</evidence>
<comment type="similarity">
    <text evidence="2">Belongs to the glycosyltransferase 2 family.</text>
</comment>
<evidence type="ECO:0000256" key="6">
    <source>
        <dbReference type="ARBA" id="ARBA00039022"/>
    </source>
</evidence>
<keyword evidence="11" id="KW-0472">Membrane</keyword>
<sequence length="559" mass="60615">MSAAGTARTSEKMQSAGEPRPALPRMRTMVKVSCVIPAYNEAATISGVVRAARACPQIGEVIVVSDGCTDQTPHVAVDAGADQVLVLHRNIGKGGAVLAGVRAARGDVILLLDGDLCGLGAEHLTRLLQPVMAGRAEMAIGVFSDDYLHGMMRPLSGQRAVRRELLLRGPRLAESGFGFEIALDRLAKTCGARRVQVSWTGVTHRLKNRKYGMMRGLRLQLRASSDLVRQTRAGRPRRRNPSAVSRRRTRMDALVIALIVLVAVVRPLFFAHPSQAAAFHLPTLPGPGPDDRVLVVVAHPDDEIIGAGGFMAAARQTGASVSVLVVTNGDSNRLAAALVGRHLPPRPGEFIREGRLRQQETVEALRRLGVAPANVFFLGFPDRQLALVMRSLLEPVASAYTGLRSAEYPGVVDHGAPYTRADLVELTRTIVARVQPTLLITHSPLDRHSDHIAVAQLVDLVRGQTPVYAFVVHASGFPRPLRSSPKDPLLPPPGVDLPPEWTWMRFELSSEMELEKRLAIGAHRSQLATPYLRLLLASFVRTNELFAVRPADLVASHPQ</sequence>
<organism evidence="13 16">
    <name type="scientific">Candidatus Segetimicrobium genomatis</name>
    <dbReference type="NCBI Taxonomy" id="2569760"/>
    <lineage>
        <taxon>Bacteria</taxon>
        <taxon>Bacillati</taxon>
        <taxon>Candidatus Sysuimicrobiota</taxon>
        <taxon>Candidatus Sysuimicrobiia</taxon>
        <taxon>Candidatus Sysuimicrobiales</taxon>
        <taxon>Candidatus Segetimicrobiaceae</taxon>
        <taxon>Candidatus Segetimicrobium</taxon>
    </lineage>
</organism>
<evidence type="ECO:0000259" key="12">
    <source>
        <dbReference type="Pfam" id="PF00535"/>
    </source>
</evidence>
<evidence type="ECO:0000256" key="8">
    <source>
        <dbReference type="ARBA" id="ARBA00048689"/>
    </source>
</evidence>
<comment type="cofactor">
    <cofactor evidence="1">
        <name>Mg(2+)</name>
        <dbReference type="ChEBI" id="CHEBI:18420"/>
    </cofactor>
</comment>
<evidence type="ECO:0000256" key="3">
    <source>
        <dbReference type="ARBA" id="ARBA00022676"/>
    </source>
</evidence>
<dbReference type="InterPro" id="IPR050256">
    <property type="entry name" value="Glycosyltransferase_2"/>
</dbReference>
<dbReference type="InterPro" id="IPR029044">
    <property type="entry name" value="Nucleotide-diphossugar_trans"/>
</dbReference>
<keyword evidence="11" id="KW-1133">Transmembrane helix</keyword>
<keyword evidence="11" id="KW-0812">Transmembrane</keyword>
<dbReference type="GO" id="GO:0016757">
    <property type="term" value="F:glycosyltransferase activity"/>
    <property type="evidence" value="ECO:0007669"/>
    <property type="project" value="UniProtKB-KW"/>
</dbReference>